<keyword evidence="6" id="KW-1133">Transmembrane helix</keyword>
<dbReference type="SMART" id="SM00184">
    <property type="entry name" value="RING"/>
    <property type="match status" value="1"/>
</dbReference>
<dbReference type="InterPro" id="IPR051653">
    <property type="entry name" value="E3_ligase_sorting_rcpt"/>
</dbReference>
<dbReference type="PANTHER" id="PTHR47168:SF1">
    <property type="entry name" value="OS02G0798600 PROTEIN"/>
    <property type="match status" value="1"/>
</dbReference>
<evidence type="ECO:0000313" key="11">
    <source>
        <dbReference type="EMBL" id="KAJ1975622.1"/>
    </source>
</evidence>
<evidence type="ECO:0000256" key="9">
    <source>
        <dbReference type="SAM" id="MobiDB-lite"/>
    </source>
</evidence>
<evidence type="ECO:0000256" key="2">
    <source>
        <dbReference type="ARBA" id="ARBA00022692"/>
    </source>
</evidence>
<organism evidence="11 12">
    <name type="scientific">Dimargaris verticillata</name>
    <dbReference type="NCBI Taxonomy" id="2761393"/>
    <lineage>
        <taxon>Eukaryota</taxon>
        <taxon>Fungi</taxon>
        <taxon>Fungi incertae sedis</taxon>
        <taxon>Zoopagomycota</taxon>
        <taxon>Kickxellomycotina</taxon>
        <taxon>Dimargaritomycetes</taxon>
        <taxon>Dimargaritales</taxon>
        <taxon>Dimargaritaceae</taxon>
        <taxon>Dimargaris</taxon>
    </lineage>
</organism>
<evidence type="ECO:0000259" key="10">
    <source>
        <dbReference type="PROSITE" id="PS50089"/>
    </source>
</evidence>
<dbReference type="PANTHER" id="PTHR47168">
    <property type="entry name" value="RING ZINC FINGER DOMAIN SUPERFAMILY PROTEIN-RELATED"/>
    <property type="match status" value="1"/>
</dbReference>
<dbReference type="PROSITE" id="PS50089">
    <property type="entry name" value="ZF_RING_2"/>
    <property type="match status" value="1"/>
</dbReference>
<comment type="caution">
    <text evidence="11">The sequence shown here is derived from an EMBL/GenBank/DDBJ whole genome shotgun (WGS) entry which is preliminary data.</text>
</comment>
<dbReference type="EMBL" id="JANBQB010000508">
    <property type="protein sequence ID" value="KAJ1975622.1"/>
    <property type="molecule type" value="Genomic_DNA"/>
</dbReference>
<dbReference type="GO" id="GO:0016020">
    <property type="term" value="C:membrane"/>
    <property type="evidence" value="ECO:0007669"/>
    <property type="project" value="UniProtKB-SubCell"/>
</dbReference>
<protein>
    <recommendedName>
        <fullName evidence="10">RING-type domain-containing protein</fullName>
    </recommendedName>
</protein>
<keyword evidence="12" id="KW-1185">Reference proteome</keyword>
<dbReference type="InterPro" id="IPR013083">
    <property type="entry name" value="Znf_RING/FYVE/PHD"/>
</dbReference>
<keyword evidence="5" id="KW-0862">Zinc</keyword>
<dbReference type="Gene3D" id="3.30.40.10">
    <property type="entry name" value="Zinc/RING finger domain, C3HC4 (zinc finger)"/>
    <property type="match status" value="1"/>
</dbReference>
<feature type="domain" description="RING-type" evidence="10">
    <location>
        <begin position="206"/>
        <end position="248"/>
    </location>
</feature>
<dbReference type="Proteomes" id="UP001151582">
    <property type="component" value="Unassembled WGS sequence"/>
</dbReference>
<feature type="region of interest" description="Disordered" evidence="9">
    <location>
        <begin position="37"/>
        <end position="64"/>
    </location>
</feature>
<dbReference type="Pfam" id="PF13639">
    <property type="entry name" value="zf-RING_2"/>
    <property type="match status" value="1"/>
</dbReference>
<dbReference type="OrthoDB" id="8062037at2759"/>
<proteinExistence type="predicted"/>
<evidence type="ECO:0000256" key="7">
    <source>
        <dbReference type="ARBA" id="ARBA00023136"/>
    </source>
</evidence>
<evidence type="ECO:0000256" key="4">
    <source>
        <dbReference type="ARBA" id="ARBA00022771"/>
    </source>
</evidence>
<dbReference type="AlphaFoldDB" id="A0A9W8ECD8"/>
<evidence type="ECO:0000256" key="1">
    <source>
        <dbReference type="ARBA" id="ARBA00004167"/>
    </source>
</evidence>
<sequence length="394" mass="42992">MLDLFPVVTLTEDNLDKVCDFDFTKLRAVEPPALAESLASPRNDAPHSAYQSYDGGDQKSEYLTPSLPRPVEALSDVSFSNSSDSDDSDKFKTVVRVVDENGHIDAAPTTPRGVAGTQPNSQGNGYWTGQRWFPPAPCAHEGLKLPPMAHTRSAGSALESAVFNDDGGLIQAHSSTHSSPLVSPPLCNEAHGIHAEDDAESVGLSCTICLEDYTAQQQVRVLPCHHVYHAGCIDTWLTTKHSRCPLCKFDCYFYLRDNYPQLCTHSRAFSLFRRSTQQLTTAPFYQSNSGIAHHAVSQPANDASAGAANYWRQVLANHPTTGTAPSWQQSPYTSMAHPQNRQPTLLRSMSTGGPRDSWSGQGERYEMEAPQVTPSALAEIPPARMSDNVAHQIV</sequence>
<dbReference type="InterPro" id="IPR001841">
    <property type="entry name" value="Znf_RING"/>
</dbReference>
<dbReference type="SUPFAM" id="SSF57850">
    <property type="entry name" value="RING/U-box"/>
    <property type="match status" value="1"/>
</dbReference>
<evidence type="ECO:0000256" key="5">
    <source>
        <dbReference type="ARBA" id="ARBA00022833"/>
    </source>
</evidence>
<feature type="region of interest" description="Disordered" evidence="9">
    <location>
        <begin position="102"/>
        <end position="124"/>
    </location>
</feature>
<dbReference type="SMART" id="SM00744">
    <property type="entry name" value="RINGv"/>
    <property type="match status" value="1"/>
</dbReference>
<evidence type="ECO:0000256" key="6">
    <source>
        <dbReference type="ARBA" id="ARBA00022989"/>
    </source>
</evidence>
<feature type="region of interest" description="Disordered" evidence="9">
    <location>
        <begin position="322"/>
        <end position="363"/>
    </location>
</feature>
<accession>A0A9W8ECD8</accession>
<dbReference type="GO" id="GO:0008270">
    <property type="term" value="F:zinc ion binding"/>
    <property type="evidence" value="ECO:0007669"/>
    <property type="project" value="UniProtKB-KW"/>
</dbReference>
<feature type="compositionally biased region" description="Polar residues" evidence="9">
    <location>
        <begin position="322"/>
        <end position="351"/>
    </location>
</feature>
<dbReference type="InterPro" id="IPR011016">
    <property type="entry name" value="Znf_RING-CH"/>
</dbReference>
<evidence type="ECO:0000313" key="12">
    <source>
        <dbReference type="Proteomes" id="UP001151582"/>
    </source>
</evidence>
<evidence type="ECO:0000256" key="3">
    <source>
        <dbReference type="ARBA" id="ARBA00022723"/>
    </source>
</evidence>
<keyword evidence="4 8" id="KW-0863">Zinc-finger</keyword>
<reference evidence="11" key="1">
    <citation type="submission" date="2022-07" db="EMBL/GenBank/DDBJ databases">
        <title>Phylogenomic reconstructions and comparative analyses of Kickxellomycotina fungi.</title>
        <authorList>
            <person name="Reynolds N.K."/>
            <person name="Stajich J.E."/>
            <person name="Barry K."/>
            <person name="Grigoriev I.V."/>
            <person name="Crous P."/>
            <person name="Smith M.E."/>
        </authorList>
    </citation>
    <scope>NUCLEOTIDE SEQUENCE</scope>
    <source>
        <strain evidence="11">RSA 567</strain>
    </source>
</reference>
<evidence type="ECO:0000256" key="8">
    <source>
        <dbReference type="PROSITE-ProRule" id="PRU00175"/>
    </source>
</evidence>
<keyword evidence="2" id="KW-0812">Transmembrane</keyword>
<gene>
    <name evidence="11" type="ORF">H4R34_004264</name>
</gene>
<comment type="subcellular location">
    <subcellularLocation>
        <location evidence="1">Membrane</location>
        <topology evidence="1">Single-pass membrane protein</topology>
    </subcellularLocation>
</comment>
<keyword evidence="7" id="KW-0472">Membrane</keyword>
<name>A0A9W8ECD8_9FUNG</name>
<keyword evidence="3" id="KW-0479">Metal-binding</keyword>